<comment type="caution">
    <text evidence="1">The sequence shown here is derived from an EMBL/GenBank/DDBJ whole genome shotgun (WGS) entry which is preliminary data.</text>
</comment>
<protein>
    <submittedName>
        <fullName evidence="1">Uncharacterized protein</fullName>
    </submittedName>
</protein>
<evidence type="ECO:0000313" key="1">
    <source>
        <dbReference type="EMBL" id="KKL43640.1"/>
    </source>
</evidence>
<feature type="non-terminal residue" evidence="1">
    <location>
        <position position="42"/>
    </location>
</feature>
<dbReference type="AlphaFoldDB" id="A0A0F9C583"/>
<name>A0A0F9C583_9ZZZZ</name>
<sequence>MKRILWWFFIWVITLCAADIKVQYQDGLNIMFTGWISVLSRK</sequence>
<proteinExistence type="predicted"/>
<accession>A0A0F9C583</accession>
<reference evidence="1" key="1">
    <citation type="journal article" date="2015" name="Nature">
        <title>Complex archaea that bridge the gap between prokaryotes and eukaryotes.</title>
        <authorList>
            <person name="Spang A."/>
            <person name="Saw J.H."/>
            <person name="Jorgensen S.L."/>
            <person name="Zaremba-Niedzwiedzka K."/>
            <person name="Martijn J."/>
            <person name="Lind A.E."/>
            <person name="van Eijk R."/>
            <person name="Schleper C."/>
            <person name="Guy L."/>
            <person name="Ettema T.J."/>
        </authorList>
    </citation>
    <scope>NUCLEOTIDE SEQUENCE</scope>
</reference>
<gene>
    <name evidence="1" type="ORF">LCGC14_2366800</name>
</gene>
<dbReference type="EMBL" id="LAZR01034800">
    <property type="protein sequence ID" value="KKL43640.1"/>
    <property type="molecule type" value="Genomic_DNA"/>
</dbReference>
<organism evidence="1">
    <name type="scientific">marine sediment metagenome</name>
    <dbReference type="NCBI Taxonomy" id="412755"/>
    <lineage>
        <taxon>unclassified sequences</taxon>
        <taxon>metagenomes</taxon>
        <taxon>ecological metagenomes</taxon>
    </lineage>
</organism>